<dbReference type="PANTHER" id="PTHR47508:SF1">
    <property type="entry name" value="NON-SPECIFIC SERINE_THREONINE PROTEIN KINASE"/>
    <property type="match status" value="1"/>
</dbReference>
<keyword evidence="4" id="KW-1185">Reference proteome</keyword>
<dbReference type="Gene3D" id="2.30.30.140">
    <property type="match status" value="1"/>
</dbReference>
<dbReference type="GO" id="GO:0007165">
    <property type="term" value="P:signal transduction"/>
    <property type="evidence" value="ECO:0007669"/>
    <property type="project" value="InterPro"/>
</dbReference>
<proteinExistence type="predicted"/>
<dbReference type="SUPFAM" id="SSF52200">
    <property type="entry name" value="Toll/Interleukin receptor TIR domain"/>
    <property type="match status" value="2"/>
</dbReference>
<feature type="coiled-coil region" evidence="1">
    <location>
        <begin position="80"/>
        <end position="107"/>
    </location>
</feature>
<dbReference type="PANTHER" id="PTHR47508">
    <property type="entry name" value="SAM DOMAIN-CONTAINING PROTEIN-RELATED"/>
    <property type="match status" value="1"/>
</dbReference>
<dbReference type="EMBL" id="LSMT01000933">
    <property type="protein sequence ID" value="PFX13614.1"/>
    <property type="molecule type" value="Genomic_DNA"/>
</dbReference>
<evidence type="ECO:0000259" key="2">
    <source>
        <dbReference type="Pfam" id="PF13676"/>
    </source>
</evidence>
<reference evidence="4" key="1">
    <citation type="journal article" date="2017" name="bioRxiv">
        <title>Comparative analysis of the genomes of Stylophora pistillata and Acropora digitifera provides evidence for extensive differences between species of corals.</title>
        <authorList>
            <person name="Voolstra C.R."/>
            <person name="Li Y."/>
            <person name="Liew Y.J."/>
            <person name="Baumgarten S."/>
            <person name="Zoccola D."/>
            <person name="Flot J.-F."/>
            <person name="Tambutte S."/>
            <person name="Allemand D."/>
            <person name="Aranda M."/>
        </authorList>
    </citation>
    <scope>NUCLEOTIDE SEQUENCE [LARGE SCALE GENOMIC DNA]</scope>
</reference>
<dbReference type="AlphaFoldDB" id="A0A2B4R5J2"/>
<evidence type="ECO:0000256" key="1">
    <source>
        <dbReference type="SAM" id="Coils"/>
    </source>
</evidence>
<sequence>MGCAPSTQSFQVHENETRLLQEIDRLRNVEPSREAEISKLRAENEKLRQGQVNGEYAVTKPVERSESPEDDSHDMLVKEIERLRLEQIEKESELSELRQTNEQLNLTLQQSPSQVQQFATKNRNLPKVGDPVLAMWESTPWQYFTATIVSFNSEKLQYEINWDDQDPTGRIIDYYNLALDRVPEPDEVAIGSIVLFPQGKYRGQEGVRLGGLRYHQGRITSVSNGRGGQKLYDGVHTKGEEDNKWITYSGYNFHFTGMELSKLRISPNVLDILSEDNSSSAVDGVIRPCDIFISYSKANSPSAIRNHELGSSDPPPSYDEAVLSSICDPRDIRYQLEGYGATVNGDRQAQHSLIETVQQINTSKVFVACLSDEYVKDEICRQEFQYAKKTARKPVIPVVVGSGSFEWMMTVVGLLIAGEVYIHFNNRDVQDSKMTELLRAVKKSVPEVKFPQELGSVQDLQSTEDAPAAGIRDSADVFISYCWLNSENAQKAKQFEQIAEGLGKAKVVLAFVSKQYANSENCRIELQFALKSLKKPLVPVIVGADNDWQKTVVGLLVGGQEIQPINLQDVHSEHVFIEKLAEIQEAILPLLGHVEEARSYCAPVIGDHVISHHQKWAYYTATIVSFDRETLKYTVDWDDGDPTGKVQSYKDLAIDKVPSEDQVGVDSIVFFPQGGYSATAGNNTGGVRYHEGVVTCVYKDSSGFWRYDGHHTKGDEDGKWITYKDYNYNFNGVPLQMLRIAPNAMDALMACKEAFSCS</sequence>
<evidence type="ECO:0000313" key="4">
    <source>
        <dbReference type="Proteomes" id="UP000225706"/>
    </source>
</evidence>
<name>A0A2B4R5J2_STYPI</name>
<feature type="domain" description="TIR" evidence="2">
    <location>
        <begin position="482"/>
        <end position="569"/>
    </location>
</feature>
<dbReference type="InterPro" id="IPR000157">
    <property type="entry name" value="TIR_dom"/>
</dbReference>
<protein>
    <recommendedName>
        <fullName evidence="2">TIR domain-containing protein</fullName>
    </recommendedName>
</protein>
<gene>
    <name evidence="3" type="ORF">AWC38_SpisGene22289</name>
</gene>
<evidence type="ECO:0000313" key="3">
    <source>
        <dbReference type="EMBL" id="PFX13614.1"/>
    </source>
</evidence>
<organism evidence="3 4">
    <name type="scientific">Stylophora pistillata</name>
    <name type="common">Smooth cauliflower coral</name>
    <dbReference type="NCBI Taxonomy" id="50429"/>
    <lineage>
        <taxon>Eukaryota</taxon>
        <taxon>Metazoa</taxon>
        <taxon>Cnidaria</taxon>
        <taxon>Anthozoa</taxon>
        <taxon>Hexacorallia</taxon>
        <taxon>Scleractinia</taxon>
        <taxon>Astrocoeniina</taxon>
        <taxon>Pocilloporidae</taxon>
        <taxon>Stylophora</taxon>
    </lineage>
</organism>
<dbReference type="Gene3D" id="3.40.50.10140">
    <property type="entry name" value="Toll/interleukin-1 receptor homology (TIR) domain"/>
    <property type="match status" value="2"/>
</dbReference>
<comment type="caution">
    <text evidence="3">The sequence shown here is derived from an EMBL/GenBank/DDBJ whole genome shotgun (WGS) entry which is preliminary data.</text>
</comment>
<dbReference type="Proteomes" id="UP000225706">
    <property type="component" value="Unassembled WGS sequence"/>
</dbReference>
<dbReference type="OrthoDB" id="10252328at2759"/>
<accession>A0A2B4R5J2</accession>
<feature type="domain" description="TIR" evidence="2">
    <location>
        <begin position="331"/>
        <end position="434"/>
    </location>
</feature>
<dbReference type="Pfam" id="PF13676">
    <property type="entry name" value="TIR_2"/>
    <property type="match status" value="2"/>
</dbReference>
<keyword evidence="1" id="KW-0175">Coiled coil</keyword>
<dbReference type="InterPro" id="IPR035897">
    <property type="entry name" value="Toll_tir_struct_dom_sf"/>
</dbReference>